<reference evidence="2 3" key="1">
    <citation type="submission" date="2019-03" db="EMBL/GenBank/DDBJ databases">
        <title>Genomic Encyclopedia of Type Strains, Phase III (KMG-III): the genomes of soil and plant-associated and newly described type strains.</title>
        <authorList>
            <person name="Whitman W."/>
        </authorList>
    </citation>
    <scope>NUCLEOTIDE SEQUENCE [LARGE SCALE GENOMIC DNA]</scope>
    <source>
        <strain evidence="2 3">LMG 29544</strain>
    </source>
</reference>
<dbReference type="AlphaFoldDB" id="A0A4R8LX26"/>
<keyword evidence="3" id="KW-1185">Reference proteome</keyword>
<comment type="caution">
    <text evidence="2">The sequence shown here is derived from an EMBL/GenBank/DDBJ whole genome shotgun (WGS) entry which is preliminary data.</text>
</comment>
<protein>
    <submittedName>
        <fullName evidence="2">Uncharacterized protein</fullName>
    </submittedName>
</protein>
<organism evidence="2 3">
    <name type="scientific">Paraburkholderia rhizosphaerae</name>
    <dbReference type="NCBI Taxonomy" id="480658"/>
    <lineage>
        <taxon>Bacteria</taxon>
        <taxon>Pseudomonadati</taxon>
        <taxon>Pseudomonadota</taxon>
        <taxon>Betaproteobacteria</taxon>
        <taxon>Burkholderiales</taxon>
        <taxon>Burkholderiaceae</taxon>
        <taxon>Paraburkholderia</taxon>
    </lineage>
</organism>
<evidence type="ECO:0000313" key="3">
    <source>
        <dbReference type="Proteomes" id="UP000295509"/>
    </source>
</evidence>
<dbReference type="Proteomes" id="UP000295509">
    <property type="component" value="Unassembled WGS sequence"/>
</dbReference>
<sequence>MKKVVWAGLLTLCLAACNKAAPSGTMTGTYGYDDHGTVTPLLKVESQGNSYAVSEYAQGKWSPVASTIKPFTKEDLEQITKHKIDVPVDGLETNGFALVHVPNGWTDGSFATKTGYFVLMMYGPIDVQKM</sequence>
<evidence type="ECO:0000313" key="2">
    <source>
        <dbReference type="EMBL" id="TDY52212.1"/>
    </source>
</evidence>
<feature type="chain" id="PRO_5020386354" evidence="1">
    <location>
        <begin position="21"/>
        <end position="130"/>
    </location>
</feature>
<dbReference type="RefSeq" id="WP_134191151.1">
    <property type="nucleotide sequence ID" value="NZ_JBHLUW010000027.1"/>
</dbReference>
<dbReference type="EMBL" id="SORE01000005">
    <property type="protein sequence ID" value="TDY52212.1"/>
    <property type="molecule type" value="Genomic_DNA"/>
</dbReference>
<name>A0A4R8LX26_9BURK</name>
<gene>
    <name evidence="2" type="ORF">BX592_10596</name>
</gene>
<proteinExistence type="predicted"/>
<evidence type="ECO:0000256" key="1">
    <source>
        <dbReference type="SAM" id="SignalP"/>
    </source>
</evidence>
<dbReference type="OrthoDB" id="9020769at2"/>
<feature type="signal peptide" evidence="1">
    <location>
        <begin position="1"/>
        <end position="20"/>
    </location>
</feature>
<keyword evidence="1" id="KW-0732">Signal</keyword>
<accession>A0A4R8LX26</accession>